<gene>
    <name evidence="8" type="ORF">AAP_00969</name>
</gene>
<evidence type="ECO:0000256" key="5">
    <source>
        <dbReference type="ARBA" id="ARBA00038359"/>
    </source>
</evidence>
<feature type="domain" description="Rhodopsin" evidence="7">
    <location>
        <begin position="45"/>
        <end position="284"/>
    </location>
</feature>
<accession>A0A168C6C8</accession>
<evidence type="ECO:0000256" key="4">
    <source>
        <dbReference type="ARBA" id="ARBA00023136"/>
    </source>
</evidence>
<organism evidence="8 9">
    <name type="scientific">Ascosphaera apis ARSEF 7405</name>
    <dbReference type="NCBI Taxonomy" id="392613"/>
    <lineage>
        <taxon>Eukaryota</taxon>
        <taxon>Fungi</taxon>
        <taxon>Dikarya</taxon>
        <taxon>Ascomycota</taxon>
        <taxon>Pezizomycotina</taxon>
        <taxon>Eurotiomycetes</taxon>
        <taxon>Eurotiomycetidae</taxon>
        <taxon>Onygenales</taxon>
        <taxon>Ascosphaeraceae</taxon>
        <taxon>Ascosphaera</taxon>
    </lineage>
</organism>
<evidence type="ECO:0000256" key="1">
    <source>
        <dbReference type="ARBA" id="ARBA00004141"/>
    </source>
</evidence>
<evidence type="ECO:0000259" key="7">
    <source>
        <dbReference type="Pfam" id="PF20684"/>
    </source>
</evidence>
<dbReference type="InterPro" id="IPR049326">
    <property type="entry name" value="Rhodopsin_dom_fungi"/>
</dbReference>
<keyword evidence="3 6" id="KW-1133">Transmembrane helix</keyword>
<keyword evidence="4 6" id="KW-0472">Membrane</keyword>
<reference evidence="8 9" key="1">
    <citation type="journal article" date="2016" name="Genome Biol. Evol.">
        <title>Divergent and convergent evolution of fungal pathogenicity.</title>
        <authorList>
            <person name="Shang Y."/>
            <person name="Xiao G."/>
            <person name="Zheng P."/>
            <person name="Cen K."/>
            <person name="Zhan S."/>
            <person name="Wang C."/>
        </authorList>
    </citation>
    <scope>NUCLEOTIDE SEQUENCE [LARGE SCALE GENOMIC DNA]</scope>
    <source>
        <strain evidence="8 9">ARSEF 7405</strain>
    </source>
</reference>
<feature type="transmembrane region" description="Helical" evidence="6">
    <location>
        <begin position="61"/>
        <end position="85"/>
    </location>
</feature>
<evidence type="ECO:0000256" key="2">
    <source>
        <dbReference type="ARBA" id="ARBA00022692"/>
    </source>
</evidence>
<feature type="transmembrane region" description="Helical" evidence="6">
    <location>
        <begin position="105"/>
        <end position="129"/>
    </location>
</feature>
<dbReference type="GO" id="GO:0016020">
    <property type="term" value="C:membrane"/>
    <property type="evidence" value="ECO:0007669"/>
    <property type="project" value="UniProtKB-SubCell"/>
</dbReference>
<feature type="transmembrane region" description="Helical" evidence="6">
    <location>
        <begin position="217"/>
        <end position="239"/>
    </location>
</feature>
<dbReference type="PANTHER" id="PTHR33048">
    <property type="entry name" value="PTH11-LIKE INTEGRAL MEMBRANE PROTEIN (AFU_ORTHOLOGUE AFUA_5G11245)"/>
    <property type="match status" value="1"/>
</dbReference>
<feature type="transmembrane region" description="Helical" evidence="6">
    <location>
        <begin position="27"/>
        <end position="49"/>
    </location>
</feature>
<evidence type="ECO:0000256" key="3">
    <source>
        <dbReference type="ARBA" id="ARBA00022989"/>
    </source>
</evidence>
<keyword evidence="9" id="KW-1185">Reference proteome</keyword>
<feature type="transmembrane region" description="Helical" evidence="6">
    <location>
        <begin position="185"/>
        <end position="205"/>
    </location>
</feature>
<dbReference type="PANTHER" id="PTHR33048:SF161">
    <property type="entry name" value="INTEGRAL MEMBRANE PROTEIN"/>
    <property type="match status" value="1"/>
</dbReference>
<comment type="subcellular location">
    <subcellularLocation>
        <location evidence="1">Membrane</location>
        <topology evidence="1">Multi-pass membrane protein</topology>
    </subcellularLocation>
</comment>
<proteinExistence type="inferred from homology"/>
<keyword evidence="2 6" id="KW-0812">Transmembrane</keyword>
<comment type="caution">
    <text evidence="8">The sequence shown here is derived from an EMBL/GenBank/DDBJ whole genome shotgun (WGS) entry which is preliminary data.</text>
</comment>
<evidence type="ECO:0000256" key="6">
    <source>
        <dbReference type="SAM" id="Phobius"/>
    </source>
</evidence>
<name>A0A168C6C8_9EURO</name>
<protein>
    <recommendedName>
        <fullName evidence="7">Rhodopsin domain-containing protein</fullName>
    </recommendedName>
</protein>
<dbReference type="Proteomes" id="UP000242877">
    <property type="component" value="Unassembled WGS sequence"/>
</dbReference>
<dbReference type="OrthoDB" id="4206252at2759"/>
<sequence length="390" mass="43624">MDSRGFEDNPELHTHQPHRYLNKDGRGVIACVGIFYTISIVSVALRYYSRYSRKLPFLLEDYVILAALCMFTGFNVVGVLLVTWAGMGWHSWELPAYQMHRLFKLVLAAECLFASSLGLVKISIILFIYRAFSGQRAIFRICGGIILTLTIMWIIATVMVTFLLCRPVNLLWSLLPANGMCGDPRAAYVSIAAIDIFVDLLVIALPQPVIWKLHLPVTTKLAITGIVGMGLLSTGMGVARMVGMIRTDFLDFTTATKDVYWSLIEISTGIFTCCAPSFQLLFRKDRGSSNTVSLKGNQTQITPYEEPRRRPWFKFWRHRQNSVVDDAAEDLPLSYYQSQPPQCTGALHRDVLSESMSSKTLTGESQWTTVGTSRFASGGGILVEKSITTY</sequence>
<dbReference type="EMBL" id="AZGZ01000003">
    <property type="protein sequence ID" value="KZZ96196.1"/>
    <property type="molecule type" value="Genomic_DNA"/>
</dbReference>
<evidence type="ECO:0000313" key="9">
    <source>
        <dbReference type="Proteomes" id="UP000242877"/>
    </source>
</evidence>
<feature type="transmembrane region" description="Helical" evidence="6">
    <location>
        <begin position="141"/>
        <end position="165"/>
    </location>
</feature>
<dbReference type="VEuPathDB" id="FungiDB:AAP_00969"/>
<dbReference type="AlphaFoldDB" id="A0A168C6C8"/>
<dbReference type="Pfam" id="PF20684">
    <property type="entry name" value="Fung_rhodopsin"/>
    <property type="match status" value="1"/>
</dbReference>
<comment type="similarity">
    <text evidence="5">Belongs to the SAT4 family.</text>
</comment>
<feature type="transmembrane region" description="Helical" evidence="6">
    <location>
        <begin position="259"/>
        <end position="282"/>
    </location>
</feature>
<evidence type="ECO:0000313" key="8">
    <source>
        <dbReference type="EMBL" id="KZZ96196.1"/>
    </source>
</evidence>
<dbReference type="InterPro" id="IPR052337">
    <property type="entry name" value="SAT4-like"/>
</dbReference>